<dbReference type="Proteomes" id="UP000183180">
    <property type="component" value="Unassembled WGS sequence"/>
</dbReference>
<dbReference type="OrthoDB" id="9758509at2"/>
<dbReference type="PANTHER" id="PTHR11908">
    <property type="entry name" value="XANTHINE DEHYDROGENASE"/>
    <property type="match status" value="1"/>
</dbReference>
<evidence type="ECO:0000313" key="6">
    <source>
        <dbReference type="Proteomes" id="UP000183180"/>
    </source>
</evidence>
<dbReference type="GO" id="GO:0016491">
    <property type="term" value="F:oxidoreductase activity"/>
    <property type="evidence" value="ECO:0007669"/>
    <property type="project" value="UniProtKB-KW"/>
</dbReference>
<dbReference type="RefSeq" id="WP_074850154.1">
    <property type="nucleotide sequence ID" value="NZ_FNLM01000034.1"/>
</dbReference>
<organism evidence="5 6">
    <name type="scientific">Gordonia westfalica</name>
    <dbReference type="NCBI Taxonomy" id="158898"/>
    <lineage>
        <taxon>Bacteria</taxon>
        <taxon>Bacillati</taxon>
        <taxon>Actinomycetota</taxon>
        <taxon>Actinomycetes</taxon>
        <taxon>Mycobacteriales</taxon>
        <taxon>Gordoniaceae</taxon>
        <taxon>Gordonia</taxon>
    </lineage>
</organism>
<dbReference type="InterPro" id="IPR046867">
    <property type="entry name" value="AldOxase/xan_DH_MoCoBD2"/>
</dbReference>
<dbReference type="PANTHER" id="PTHR11908:SF132">
    <property type="entry name" value="ALDEHYDE OXIDASE 1-RELATED"/>
    <property type="match status" value="1"/>
</dbReference>
<keyword evidence="1" id="KW-0500">Molybdenum</keyword>
<gene>
    <name evidence="5" type="ORF">SAMN04488548_1341840</name>
</gene>
<dbReference type="InterPro" id="IPR000674">
    <property type="entry name" value="Ald_Oxase/Xan_DH_a/b"/>
</dbReference>
<dbReference type="Gene3D" id="3.30.365.10">
    <property type="entry name" value="Aldehyde oxidase/xanthine dehydrogenase, molybdopterin binding domain"/>
    <property type="match status" value="4"/>
</dbReference>
<reference evidence="5 6" key="1">
    <citation type="submission" date="2016-10" db="EMBL/GenBank/DDBJ databases">
        <authorList>
            <person name="de Groot N.N."/>
        </authorList>
    </citation>
    <scope>NUCLEOTIDE SEQUENCE [LARGE SCALE GENOMIC DNA]</scope>
    <source>
        <strain evidence="5 6">DSM 44215</strain>
    </source>
</reference>
<proteinExistence type="predicted"/>
<dbReference type="STRING" id="158898.SAMN04488548_1341840"/>
<accession>A0A1H2J837</accession>
<dbReference type="Pfam" id="PF01315">
    <property type="entry name" value="Ald_Xan_dh_C"/>
    <property type="match status" value="1"/>
</dbReference>
<sequence length="701" mass="75063">MSVVESSPAPIGHARIDGVEKVRGTAPYAYEHLTDAVYLWPITATVARGRVTSMDTAAAESTDGVVAVLTIDNAPRLADTSDGDLTILQSPEIAYRGQLIGAVIAESPEIAREAAASVSVSYDEAPHDTEFRVDHPNRYRPEKVNGGFETTSETGEPDRILDDPPAGTVVVDEWYSTPEEHNNPMEPHTVVATWEPDEETLTLYDSTQSTQGVVSSLAPVLGLEPAQMRVIAPHVGGGFGSKGSPHSHDVLAVMAAMRVPGRAVKFAVSRQHMFAYVGHRAPTRSRLRIAAGADGHITALIHEAHTHSAHAKEFAEQAAVSSRMMYTAENRRTDHHVVPLDVPPPFWMRAPGEAPGMFAGEVAMDELAHAVGLDPIELRIRNEPADDPETGKPWSSRQLVECLREGAQRFGWDRRKAEPGANRDGRQLVGFGVASSTYPHMVNPGNEASISYRDTRYSVSIAATDIGTGAWTALTLIAADALGVDAARIDLQIGDSALPNATVAGGSSGTSSWGSAIVSAAQRFRARFGDDPANGAEVSAKTDENPDLKKFRIASFGAHFVEVRVDADTGEIRIPRMLGVFSIGRAINPRTVRSQLIGGMTFGISMALHEESIRDPRFGHVVTQDLAEYHVPVHADIADVDAVWLDDPDEHATPMGSRGAGEIGIVGSAAAVVNAVYNATGVRVRDLPAHLDDLLEGLPDR</sequence>
<dbReference type="InterPro" id="IPR036856">
    <property type="entry name" value="Ald_Oxase/Xan_DH_a/b_sf"/>
</dbReference>
<dbReference type="SUPFAM" id="SSF54665">
    <property type="entry name" value="CO dehydrogenase molybdoprotein N-domain-like"/>
    <property type="match status" value="1"/>
</dbReference>
<dbReference type="SUPFAM" id="SSF56003">
    <property type="entry name" value="Molybdenum cofactor-binding domain"/>
    <property type="match status" value="1"/>
</dbReference>
<dbReference type="EMBL" id="FNLM01000034">
    <property type="protein sequence ID" value="SDU52559.1"/>
    <property type="molecule type" value="Genomic_DNA"/>
</dbReference>
<evidence type="ECO:0000256" key="2">
    <source>
        <dbReference type="ARBA" id="ARBA00023002"/>
    </source>
</evidence>
<feature type="region of interest" description="Disordered" evidence="3">
    <location>
        <begin position="137"/>
        <end position="165"/>
    </location>
</feature>
<dbReference type="Pfam" id="PF02738">
    <property type="entry name" value="MoCoBD_1"/>
    <property type="match status" value="1"/>
</dbReference>
<dbReference type="GO" id="GO:0005506">
    <property type="term" value="F:iron ion binding"/>
    <property type="evidence" value="ECO:0007669"/>
    <property type="project" value="InterPro"/>
</dbReference>
<dbReference type="SMART" id="SM01008">
    <property type="entry name" value="Ald_Xan_dh_C"/>
    <property type="match status" value="1"/>
</dbReference>
<protein>
    <submittedName>
        <fullName evidence="5">Xanthine dehydrogenase YagR molybdenum-binding subunit</fullName>
    </submittedName>
</protein>
<evidence type="ECO:0000313" key="5">
    <source>
        <dbReference type="EMBL" id="SDU52559.1"/>
    </source>
</evidence>
<evidence type="ECO:0000256" key="3">
    <source>
        <dbReference type="SAM" id="MobiDB-lite"/>
    </source>
</evidence>
<dbReference type="AlphaFoldDB" id="A0A1H2J837"/>
<evidence type="ECO:0000259" key="4">
    <source>
        <dbReference type="SMART" id="SM01008"/>
    </source>
</evidence>
<dbReference type="InterPro" id="IPR037165">
    <property type="entry name" value="AldOxase/xan_DH_Mopterin-bd_sf"/>
</dbReference>
<dbReference type="InterPro" id="IPR016208">
    <property type="entry name" value="Ald_Oxase/xanthine_DH-like"/>
</dbReference>
<evidence type="ECO:0000256" key="1">
    <source>
        <dbReference type="ARBA" id="ARBA00022505"/>
    </source>
</evidence>
<feature type="domain" description="Aldehyde oxidase/xanthine dehydrogenase a/b hammerhead" evidence="4">
    <location>
        <begin position="23"/>
        <end position="126"/>
    </location>
</feature>
<dbReference type="Gene3D" id="3.90.1170.50">
    <property type="entry name" value="Aldehyde oxidase/xanthine dehydrogenase, a/b hammerhead"/>
    <property type="match status" value="1"/>
</dbReference>
<keyword evidence="2" id="KW-0560">Oxidoreductase</keyword>
<dbReference type="Pfam" id="PF20256">
    <property type="entry name" value="MoCoBD_2"/>
    <property type="match status" value="2"/>
</dbReference>
<name>A0A1H2J837_9ACTN</name>
<dbReference type="InterPro" id="IPR008274">
    <property type="entry name" value="AldOxase/xan_DH_MoCoBD1"/>
</dbReference>